<proteinExistence type="predicted"/>
<organism evidence="2 3">
    <name type="scientific">Heterorhabditis bacteriophora</name>
    <name type="common">Entomopathogenic nematode worm</name>
    <dbReference type="NCBI Taxonomy" id="37862"/>
    <lineage>
        <taxon>Eukaryota</taxon>
        <taxon>Metazoa</taxon>
        <taxon>Ecdysozoa</taxon>
        <taxon>Nematoda</taxon>
        <taxon>Chromadorea</taxon>
        <taxon>Rhabditida</taxon>
        <taxon>Rhabditina</taxon>
        <taxon>Rhabditomorpha</taxon>
        <taxon>Strongyloidea</taxon>
        <taxon>Heterorhabditidae</taxon>
        <taxon>Heterorhabditis</taxon>
    </lineage>
</organism>
<dbReference type="AlphaFoldDB" id="A0A1I7X5V6"/>
<evidence type="ECO:0000313" key="2">
    <source>
        <dbReference type="Proteomes" id="UP000095283"/>
    </source>
</evidence>
<dbReference type="Proteomes" id="UP000095283">
    <property type="component" value="Unplaced"/>
</dbReference>
<keyword evidence="2" id="KW-1185">Reference proteome</keyword>
<feature type="region of interest" description="Disordered" evidence="1">
    <location>
        <begin position="164"/>
        <end position="184"/>
    </location>
</feature>
<accession>A0A1I7X5V6</accession>
<evidence type="ECO:0000256" key="1">
    <source>
        <dbReference type="SAM" id="MobiDB-lite"/>
    </source>
</evidence>
<name>A0A1I7X5V6_HETBA</name>
<dbReference type="WBParaSite" id="Hba_12948">
    <property type="protein sequence ID" value="Hba_12948"/>
    <property type="gene ID" value="Hba_12948"/>
</dbReference>
<protein>
    <submittedName>
        <fullName evidence="3">Secreted protein</fullName>
    </submittedName>
</protein>
<reference evidence="3" key="1">
    <citation type="submission" date="2016-11" db="UniProtKB">
        <authorList>
            <consortium name="WormBaseParasite"/>
        </authorList>
    </citation>
    <scope>IDENTIFICATION</scope>
</reference>
<evidence type="ECO:0000313" key="3">
    <source>
        <dbReference type="WBParaSite" id="Hba_12948"/>
    </source>
</evidence>
<sequence>MRQIYGYLTIMFCYCVSVYSSEGVSITNCTGDFYNSVYRFGAAFLSNNGGSLARGPLDYVRKQRTRRHVTCGKSQPGRKSRESLSYEQRAICQYKHALNIDKNVRLYLLEGMLESTCRDLVTLITHSTTLLSNVSLRMSHRPWLAPVPAFGGFTNGEGTWRTGVAQSADGDITKKASEKLGPTN</sequence>